<dbReference type="InterPro" id="IPR031468">
    <property type="entry name" value="SMP_LBD"/>
</dbReference>
<dbReference type="InterPro" id="IPR037765">
    <property type="entry name" value="C2B_Tricalbin"/>
</dbReference>
<evidence type="ECO:0000259" key="14">
    <source>
        <dbReference type="PROSITE" id="PS51847"/>
    </source>
</evidence>
<evidence type="ECO:0000256" key="10">
    <source>
        <dbReference type="ARBA" id="ARBA00023136"/>
    </source>
</evidence>
<dbReference type="Pfam" id="PF25669">
    <property type="entry name" value="SMP_MUG190-like"/>
    <property type="match status" value="1"/>
</dbReference>
<keyword evidence="7" id="KW-1133">Transmembrane helix</keyword>
<dbReference type="Gene3D" id="2.60.40.150">
    <property type="entry name" value="C2 domain"/>
    <property type="match status" value="4"/>
</dbReference>
<sequence length="1444" mass="157541">MSSGPDTASDSGGSSKVNKRFTMMNGSSKNVLKAPGKLAGGLTKGASDLNKGIMKGATDLNKGIVKGASDIHNINKGLAKGALDIGKNAIEVGKGVNDVAKLVTGAAGNLLSKSEEEEKLKSVEKPKVIEKPKPKPSHRKLNTDLATFDWESVGYFQTGIDKGGDGEAMLAKSEAMKTYLSDAYYSDLYVNTILVTGTCFFSWLIARVGGSFLWLGLVFLGATSVYRAEFRRFTRDTRDDMLRLSISDRLENETETLEWCNNLLSKVWSIYMPLMGDIVKTNVNPILAGVAPGGGIDSIELTHFHLGSVAPKITGIKSYTKITNDAYEMDWAFAFDPNNRENMTKAEIRKQIMPKVVIKAALGKGIISKKFPINVEDMGFVGRMKIRLTFTDKFPMIELIRVQFLEPPKIDYALKPIGGDTFGIDIMKFIPGLKSIINEGINWGIKSFLIAPNYQEVNLVDIMSAASTDINSVLAVELKDITLSNAGDYYAVLCTENSAEDKKIRTDTKPGTKNPVWNKTYYVLNNSIEQNLLINVYKSGGFGKDKLVGTAEFDLTSCYQKDKFTGLNVKLKSSGKHVGFANFDLFYFPELEAPTLDDGAKGPVPESEVGILKFVLNEAKDLDVSSSLVGQVSPYAEIYFDGKLKHKTRVLKRSNEPSFGDVIETLVSSKSETNIKIVIKDSVGFSEDTMLGEYEGVLGDILSQVESTGNSLFKLSAKGVIKITPTWRPLAMAKIASEVSHKDPLGVFRIHVRDASELHGSVDPYVSISLNDKVRFQTIVHPENSSPIFEEVCYIPVTSENQYVTLDVFDAEKNGRDKILGDTSFKADKLLKKSPSGEYYYVDGSEKIVKAPLFKPKSKTSKGFLSYSISFIPTTAVYSPKELLDLKKEDEKIQEKMEKEKEEQEKLQLEFKKKPKDYEWVEVDSPYGNRDPHKKQIPLSELITHNSGVLSVDIIKGSLDHKKAFLHVLVDEVGYPGLVAGPANAGLVSSSYSTIFIRDLKNSVFVVREASKEEAEAPEDVYYEHCYSTLEILKKAYNEPTTLKIGNGNSQSTVTLQVSYSPSKVELHPSELMIDTGKLTLDILNGEDLLAADSNGKSDPYAVIKLNGAKVFQTEIQKKTLHPTFNESASFPIPSLKRTRLVVQMFDWDLAGDDDYLGDALIDLSQVKPGHQTSVSTPLVLEGKPAGKINFRVGFEPQYIRPKIEKFGGGLPGIGAVSKVPVKLVGGVAKGAVGGVGLIAGGVGKGGGKILGALGGKKSKRYSLHFGHGNSDTQSTINGNESTYDAESSFVSTPTNGAASIIGGANESQLSSTMTSSTAIFGGKRSTGRITIKELHGLDDTHQHLSLRVLLKNNDLGTKEILKTRRSKVHEATYKFSEEATFKAIPEDGLVFEALVPHRLGKDKKIAEGSIAINSVVDNSDDLTVELGNLGNAVINVRYSAPSA</sequence>
<dbReference type="CDD" id="cd21678">
    <property type="entry name" value="SMP_TCB"/>
    <property type="match status" value="1"/>
</dbReference>
<feature type="domain" description="SMP-LTD" evidence="14">
    <location>
        <begin position="253"/>
        <end position="460"/>
    </location>
</feature>
<evidence type="ECO:0000256" key="4">
    <source>
        <dbReference type="ARBA" id="ARBA00022692"/>
    </source>
</evidence>
<accession>A0AAV5QX88</accession>
<evidence type="ECO:0000256" key="11">
    <source>
        <dbReference type="SAM" id="Coils"/>
    </source>
</evidence>
<evidence type="ECO:0000256" key="2">
    <source>
        <dbReference type="ARBA" id="ARBA00022448"/>
    </source>
</evidence>
<evidence type="ECO:0000313" key="15">
    <source>
        <dbReference type="EMBL" id="GMM38735.1"/>
    </source>
</evidence>
<dbReference type="GeneID" id="90076723"/>
<keyword evidence="4" id="KW-0812">Transmembrane</keyword>
<evidence type="ECO:0000256" key="12">
    <source>
        <dbReference type="SAM" id="MobiDB-lite"/>
    </source>
</evidence>
<dbReference type="CDD" id="cd04052">
    <property type="entry name" value="C2B_Tricalbin-like"/>
    <property type="match status" value="1"/>
</dbReference>
<evidence type="ECO:0000256" key="8">
    <source>
        <dbReference type="ARBA" id="ARBA00023055"/>
    </source>
</evidence>
<gene>
    <name evidence="15" type="ORF">DASC09_060740</name>
</gene>
<evidence type="ECO:0000256" key="1">
    <source>
        <dbReference type="ARBA" id="ARBA00004586"/>
    </source>
</evidence>
<dbReference type="InterPro" id="IPR052455">
    <property type="entry name" value="Tricalbin_domain"/>
</dbReference>
<dbReference type="PROSITE" id="PS51847">
    <property type="entry name" value="SMP"/>
    <property type="match status" value="1"/>
</dbReference>
<dbReference type="InterPro" id="IPR037756">
    <property type="entry name" value="C2D_Tricalbin"/>
</dbReference>
<feature type="region of interest" description="Disordered" evidence="12">
    <location>
        <begin position="1"/>
        <end position="37"/>
    </location>
</feature>
<keyword evidence="6" id="KW-0256">Endoplasmic reticulum</keyword>
<evidence type="ECO:0000256" key="6">
    <source>
        <dbReference type="ARBA" id="ARBA00022824"/>
    </source>
</evidence>
<feature type="domain" description="C2" evidence="13">
    <location>
        <begin position="451"/>
        <end position="568"/>
    </location>
</feature>
<evidence type="ECO:0000313" key="16">
    <source>
        <dbReference type="Proteomes" id="UP001360560"/>
    </source>
</evidence>
<dbReference type="PANTHER" id="PTHR46980:SF1">
    <property type="entry name" value="TRICALBIN-3"/>
    <property type="match status" value="1"/>
</dbReference>
<dbReference type="CDD" id="cd04040">
    <property type="entry name" value="C2D_Tricalbin-like"/>
    <property type="match status" value="1"/>
</dbReference>
<feature type="coiled-coil region" evidence="11">
    <location>
        <begin position="883"/>
        <end position="914"/>
    </location>
</feature>
<proteinExistence type="predicted"/>
<dbReference type="Proteomes" id="UP001360560">
    <property type="component" value="Unassembled WGS sequence"/>
</dbReference>
<comment type="caution">
    <text evidence="15">The sequence shown here is derived from an EMBL/GenBank/DDBJ whole genome shotgun (WGS) entry which is preliminary data.</text>
</comment>
<keyword evidence="10" id="KW-0472">Membrane</keyword>
<dbReference type="GO" id="GO:0005789">
    <property type="term" value="C:endoplasmic reticulum membrane"/>
    <property type="evidence" value="ECO:0007669"/>
    <property type="project" value="UniProtKB-SubCell"/>
</dbReference>
<dbReference type="SMART" id="SM00239">
    <property type="entry name" value="C2"/>
    <property type="match status" value="4"/>
</dbReference>
<feature type="domain" description="C2" evidence="13">
    <location>
        <begin position="1059"/>
        <end position="1177"/>
    </location>
</feature>
<keyword evidence="11" id="KW-0175">Coiled coil</keyword>
<evidence type="ECO:0000256" key="7">
    <source>
        <dbReference type="ARBA" id="ARBA00022989"/>
    </source>
</evidence>
<feature type="domain" description="C2" evidence="13">
    <location>
        <begin position="593"/>
        <end position="712"/>
    </location>
</feature>
<keyword evidence="9" id="KW-0446">Lipid-binding</keyword>
<keyword evidence="16" id="KW-1185">Reference proteome</keyword>
<comment type="subcellular location">
    <subcellularLocation>
        <location evidence="1">Endoplasmic reticulum membrane</location>
    </subcellularLocation>
</comment>
<dbReference type="GO" id="GO:0008289">
    <property type="term" value="F:lipid binding"/>
    <property type="evidence" value="ECO:0007669"/>
    <property type="project" value="UniProtKB-KW"/>
</dbReference>
<feature type="compositionally biased region" description="Polar residues" evidence="12">
    <location>
        <begin position="1"/>
        <end position="16"/>
    </location>
</feature>
<keyword evidence="5" id="KW-0677">Repeat</keyword>
<keyword evidence="2" id="KW-0813">Transport</keyword>
<dbReference type="EMBL" id="BTFZ01000020">
    <property type="protein sequence ID" value="GMM38735.1"/>
    <property type="molecule type" value="Genomic_DNA"/>
</dbReference>
<evidence type="ECO:0000256" key="5">
    <source>
        <dbReference type="ARBA" id="ARBA00022737"/>
    </source>
</evidence>
<evidence type="ECO:0000256" key="9">
    <source>
        <dbReference type="ARBA" id="ARBA00023121"/>
    </source>
</evidence>
<dbReference type="InterPro" id="IPR035892">
    <property type="entry name" value="C2_domain_sf"/>
</dbReference>
<organism evidence="15 16">
    <name type="scientific">Saccharomycopsis crataegensis</name>
    <dbReference type="NCBI Taxonomy" id="43959"/>
    <lineage>
        <taxon>Eukaryota</taxon>
        <taxon>Fungi</taxon>
        <taxon>Dikarya</taxon>
        <taxon>Ascomycota</taxon>
        <taxon>Saccharomycotina</taxon>
        <taxon>Saccharomycetes</taxon>
        <taxon>Saccharomycopsidaceae</taxon>
        <taxon>Saccharomycopsis</taxon>
    </lineage>
</organism>
<protein>
    <submittedName>
        <fullName evidence="15">Tcb3 protein</fullName>
    </submittedName>
</protein>
<keyword evidence="8" id="KW-0445">Lipid transport</keyword>
<dbReference type="GO" id="GO:0006869">
    <property type="term" value="P:lipid transport"/>
    <property type="evidence" value="ECO:0007669"/>
    <property type="project" value="UniProtKB-KW"/>
</dbReference>
<reference evidence="15 16" key="1">
    <citation type="journal article" date="2023" name="Elife">
        <title>Identification of key yeast species and microbe-microbe interactions impacting larval growth of Drosophila in the wild.</title>
        <authorList>
            <person name="Mure A."/>
            <person name="Sugiura Y."/>
            <person name="Maeda R."/>
            <person name="Honda K."/>
            <person name="Sakurai N."/>
            <person name="Takahashi Y."/>
            <person name="Watada M."/>
            <person name="Katoh T."/>
            <person name="Gotoh A."/>
            <person name="Gotoh Y."/>
            <person name="Taniguchi I."/>
            <person name="Nakamura K."/>
            <person name="Hayashi T."/>
            <person name="Katayama T."/>
            <person name="Uemura T."/>
            <person name="Hattori Y."/>
        </authorList>
    </citation>
    <scope>NUCLEOTIDE SEQUENCE [LARGE SCALE GENOMIC DNA]</scope>
    <source>
        <strain evidence="15 16">SC-9</strain>
    </source>
</reference>
<evidence type="ECO:0000259" key="13">
    <source>
        <dbReference type="PROSITE" id="PS50004"/>
    </source>
</evidence>
<dbReference type="GO" id="GO:0061817">
    <property type="term" value="P:endoplasmic reticulum-plasma membrane tethering"/>
    <property type="evidence" value="ECO:0007669"/>
    <property type="project" value="InterPro"/>
</dbReference>
<dbReference type="PANTHER" id="PTHR46980">
    <property type="entry name" value="TRICALBIN-1-RELATED"/>
    <property type="match status" value="1"/>
</dbReference>
<dbReference type="InterPro" id="IPR000008">
    <property type="entry name" value="C2_dom"/>
</dbReference>
<dbReference type="InterPro" id="IPR056910">
    <property type="entry name" value="TCB1-3_C2"/>
</dbReference>
<keyword evidence="3" id="KW-0597">Phosphoprotein</keyword>
<name>A0AAV5QX88_9ASCO</name>
<dbReference type="PROSITE" id="PS50004">
    <property type="entry name" value="C2"/>
    <property type="match status" value="4"/>
</dbReference>
<dbReference type="RefSeq" id="XP_064855730.1">
    <property type="nucleotide sequence ID" value="XM_064999658.1"/>
</dbReference>
<dbReference type="SUPFAM" id="SSF49562">
    <property type="entry name" value="C2 domain (Calcium/lipid-binding domain, CaLB)"/>
    <property type="match status" value="4"/>
</dbReference>
<dbReference type="Pfam" id="PF00168">
    <property type="entry name" value="C2"/>
    <property type="match status" value="4"/>
</dbReference>
<feature type="domain" description="C2" evidence="13">
    <location>
        <begin position="729"/>
        <end position="840"/>
    </location>
</feature>
<dbReference type="Pfam" id="PF24920">
    <property type="entry name" value="C2_TCB1"/>
    <property type="match status" value="1"/>
</dbReference>
<evidence type="ECO:0000256" key="3">
    <source>
        <dbReference type="ARBA" id="ARBA00022553"/>
    </source>
</evidence>